<gene>
    <name evidence="6" type="ORF">UFOPK3564_03406</name>
</gene>
<dbReference type="SUPFAM" id="SSF88946">
    <property type="entry name" value="Sigma2 domain of RNA polymerase sigma factors"/>
    <property type="match status" value="1"/>
</dbReference>
<dbReference type="EMBL" id="CAFBMK010000325">
    <property type="protein sequence ID" value="CAB4949396.1"/>
    <property type="molecule type" value="Genomic_DNA"/>
</dbReference>
<dbReference type="Pfam" id="PF04542">
    <property type="entry name" value="Sigma70_r2"/>
    <property type="match status" value="1"/>
</dbReference>
<dbReference type="PROSITE" id="PS00715">
    <property type="entry name" value="SIGMA70_1"/>
    <property type="match status" value="1"/>
</dbReference>
<accession>A0A6J7K154</accession>
<dbReference type="InterPro" id="IPR013325">
    <property type="entry name" value="RNA_pol_sigma_r2"/>
</dbReference>
<proteinExistence type="predicted"/>
<evidence type="ECO:0000256" key="1">
    <source>
        <dbReference type="ARBA" id="ARBA00023015"/>
    </source>
</evidence>
<dbReference type="PANTHER" id="PTHR30385">
    <property type="entry name" value="SIGMA FACTOR F FLAGELLAR"/>
    <property type="match status" value="1"/>
</dbReference>
<keyword evidence="2" id="KW-0731">Sigma factor</keyword>
<evidence type="ECO:0000256" key="2">
    <source>
        <dbReference type="ARBA" id="ARBA00023082"/>
    </source>
</evidence>
<reference evidence="6" key="1">
    <citation type="submission" date="2020-05" db="EMBL/GenBank/DDBJ databases">
        <authorList>
            <person name="Chiriac C."/>
            <person name="Salcher M."/>
            <person name="Ghai R."/>
            <person name="Kavagutti S V."/>
        </authorList>
    </citation>
    <scope>NUCLEOTIDE SEQUENCE</scope>
</reference>
<sequence length="254" mass="29070">MLEEATQRELRDRQLLTRYRTRGDRASYDELVGRFTPMVRSFARKYVGRGEELEDLVQVGMLGLVKAIEGFDLSRPHRFVSYAAPTITGEMKRHFRDHCWSVAVPRSMKELQTRLIAEESKIEHEGGTPTIADLARRLEVTEAQVLDARRAAGCFRVNSLSFPTGEDRDVLDTLGRADAGYQQVEDHDLLQDAMTVLSDRDRNVVQMRYRDELLQREIGERVAVSQMQVSRILDQSAARMREHLEPTPDQPIAA</sequence>
<evidence type="ECO:0000313" key="6">
    <source>
        <dbReference type="EMBL" id="CAB4949396.1"/>
    </source>
</evidence>
<dbReference type="Pfam" id="PF04545">
    <property type="entry name" value="Sigma70_r4"/>
    <property type="match status" value="1"/>
</dbReference>
<evidence type="ECO:0000259" key="5">
    <source>
        <dbReference type="PROSITE" id="PS00715"/>
    </source>
</evidence>
<dbReference type="GO" id="GO:0016987">
    <property type="term" value="F:sigma factor activity"/>
    <property type="evidence" value="ECO:0007669"/>
    <property type="project" value="UniProtKB-KW"/>
</dbReference>
<dbReference type="NCBIfam" id="TIGR02937">
    <property type="entry name" value="sigma70-ECF"/>
    <property type="match status" value="1"/>
</dbReference>
<protein>
    <submittedName>
        <fullName evidence="6">Unannotated protein</fullName>
    </submittedName>
</protein>
<feature type="domain" description="RNA polymerase sigma-70" evidence="5">
    <location>
        <begin position="55"/>
        <end position="68"/>
    </location>
</feature>
<dbReference type="InterPro" id="IPR013324">
    <property type="entry name" value="RNA_pol_sigma_r3/r4-like"/>
</dbReference>
<dbReference type="PANTHER" id="PTHR30385:SF4">
    <property type="entry name" value="RNA POLYMERASE SIGMA-E FACTOR"/>
    <property type="match status" value="1"/>
</dbReference>
<dbReference type="InterPro" id="IPR000943">
    <property type="entry name" value="RNA_pol_sigma70"/>
</dbReference>
<dbReference type="InterPro" id="IPR007630">
    <property type="entry name" value="RNA_pol_sigma70_r4"/>
</dbReference>
<dbReference type="AlphaFoldDB" id="A0A6J7K154"/>
<name>A0A6J7K154_9ZZZZ</name>
<dbReference type="SUPFAM" id="SSF88659">
    <property type="entry name" value="Sigma3 and sigma4 domains of RNA polymerase sigma factors"/>
    <property type="match status" value="2"/>
</dbReference>
<evidence type="ECO:0000256" key="4">
    <source>
        <dbReference type="ARBA" id="ARBA00023163"/>
    </source>
</evidence>
<dbReference type="InterPro" id="IPR007627">
    <property type="entry name" value="RNA_pol_sigma70_r2"/>
</dbReference>
<keyword evidence="3" id="KW-0238">DNA-binding</keyword>
<dbReference type="GO" id="GO:0003677">
    <property type="term" value="F:DNA binding"/>
    <property type="evidence" value="ECO:0007669"/>
    <property type="project" value="UniProtKB-KW"/>
</dbReference>
<keyword evidence="1" id="KW-0805">Transcription regulation</keyword>
<dbReference type="InterPro" id="IPR014284">
    <property type="entry name" value="RNA_pol_sigma-70_dom"/>
</dbReference>
<dbReference type="Gene3D" id="1.20.120.1810">
    <property type="match status" value="1"/>
</dbReference>
<dbReference type="GO" id="GO:0006352">
    <property type="term" value="P:DNA-templated transcription initiation"/>
    <property type="evidence" value="ECO:0007669"/>
    <property type="project" value="InterPro"/>
</dbReference>
<keyword evidence="4" id="KW-0804">Transcription</keyword>
<organism evidence="6">
    <name type="scientific">freshwater metagenome</name>
    <dbReference type="NCBI Taxonomy" id="449393"/>
    <lineage>
        <taxon>unclassified sequences</taxon>
        <taxon>metagenomes</taxon>
        <taxon>ecological metagenomes</taxon>
    </lineage>
</organism>
<dbReference type="Gene3D" id="1.20.140.160">
    <property type="match status" value="1"/>
</dbReference>
<evidence type="ECO:0000256" key="3">
    <source>
        <dbReference type="ARBA" id="ARBA00023125"/>
    </source>
</evidence>
<dbReference type="PRINTS" id="PR00046">
    <property type="entry name" value="SIGMA70FCT"/>
</dbReference>